<sequence>MTGGTLSAAVPAAAATRAAPSAASAFAALMRRDLRVAVRELPFTLVRTLMQPLLFVIVFGYLLPKMGFVQGSYGAAMLPGILAVSLTMSSVQSVALPMVADFGWTREIEDRLLAPIPSGLLVAQKIVAGALQGVLGAAVVLPIARLLMGPIPGLTLSHLGAALVVTVLGALAFSALGLWMGTAISPQHVGLMFSAIIAPMIFFGCAYYPWRGLDAVPVMKYAVLANPLVYVAEGMRGTLTPSMPHMPLAVVSLALLGLLALFSWLGTRSFMRRAFQ</sequence>
<keyword evidence="5" id="KW-1003">Cell membrane</keyword>
<feature type="transmembrane region" description="Helical" evidence="5">
    <location>
        <begin position="156"/>
        <end position="179"/>
    </location>
</feature>
<dbReference type="Pfam" id="PF01061">
    <property type="entry name" value="ABC2_membrane"/>
    <property type="match status" value="1"/>
</dbReference>
<gene>
    <name evidence="7" type="ORF">J421_3649</name>
</gene>
<feature type="transmembrane region" description="Helical" evidence="5">
    <location>
        <begin position="43"/>
        <end position="63"/>
    </location>
</feature>
<evidence type="ECO:0000256" key="4">
    <source>
        <dbReference type="ARBA" id="ARBA00023136"/>
    </source>
</evidence>
<feature type="transmembrane region" description="Helical" evidence="5">
    <location>
        <begin position="120"/>
        <end position="144"/>
    </location>
</feature>
<comment type="similarity">
    <text evidence="5">Belongs to the ABC-2 integral membrane protein family.</text>
</comment>
<accession>W0RKB2</accession>
<dbReference type="InterPro" id="IPR052522">
    <property type="entry name" value="ABC-2_transport_permease"/>
</dbReference>
<feature type="domain" description="ABC transmembrane type-2" evidence="6">
    <location>
        <begin position="43"/>
        <end position="273"/>
    </location>
</feature>
<dbReference type="EMBL" id="CP007128">
    <property type="protein sequence ID" value="AHG91186.1"/>
    <property type="molecule type" value="Genomic_DNA"/>
</dbReference>
<dbReference type="InterPro" id="IPR047817">
    <property type="entry name" value="ABC2_TM_bact-type"/>
</dbReference>
<dbReference type="AlphaFoldDB" id="W0RKB2"/>
<keyword evidence="5" id="KW-0813">Transport</keyword>
<organism evidence="7 8">
    <name type="scientific">Gemmatirosa kalamazoonensis</name>
    <dbReference type="NCBI Taxonomy" id="861299"/>
    <lineage>
        <taxon>Bacteria</taxon>
        <taxon>Pseudomonadati</taxon>
        <taxon>Gemmatimonadota</taxon>
        <taxon>Gemmatimonadia</taxon>
        <taxon>Gemmatimonadales</taxon>
        <taxon>Gemmatimonadaceae</taxon>
        <taxon>Gemmatirosa</taxon>
    </lineage>
</organism>
<dbReference type="KEGG" id="gba:J421_3649"/>
<protein>
    <recommendedName>
        <fullName evidence="5">Transport permease protein</fullName>
    </recommendedName>
</protein>
<dbReference type="GO" id="GO:0043190">
    <property type="term" value="C:ATP-binding cassette (ABC) transporter complex"/>
    <property type="evidence" value="ECO:0007669"/>
    <property type="project" value="InterPro"/>
</dbReference>
<proteinExistence type="inferred from homology"/>
<evidence type="ECO:0000256" key="5">
    <source>
        <dbReference type="RuleBase" id="RU361157"/>
    </source>
</evidence>
<evidence type="ECO:0000259" key="6">
    <source>
        <dbReference type="PROSITE" id="PS51012"/>
    </source>
</evidence>
<dbReference type="Proteomes" id="UP000019151">
    <property type="component" value="Chromosome"/>
</dbReference>
<dbReference type="STRING" id="861299.J421_3649"/>
<dbReference type="InParanoid" id="W0RKB2"/>
<dbReference type="PANTHER" id="PTHR43332">
    <property type="entry name" value="INNER MEMBRANE TRANSPORT PERMEASE YADH-RELATED"/>
    <property type="match status" value="1"/>
</dbReference>
<keyword evidence="2 5" id="KW-0812">Transmembrane</keyword>
<dbReference type="GO" id="GO:0140359">
    <property type="term" value="F:ABC-type transporter activity"/>
    <property type="evidence" value="ECO:0007669"/>
    <property type="project" value="InterPro"/>
</dbReference>
<dbReference type="PROSITE" id="PS51012">
    <property type="entry name" value="ABC_TM2"/>
    <property type="match status" value="1"/>
</dbReference>
<keyword evidence="8" id="KW-1185">Reference proteome</keyword>
<evidence type="ECO:0000256" key="3">
    <source>
        <dbReference type="ARBA" id="ARBA00022989"/>
    </source>
</evidence>
<evidence type="ECO:0000313" key="7">
    <source>
        <dbReference type="EMBL" id="AHG91186.1"/>
    </source>
</evidence>
<comment type="subcellular location">
    <subcellularLocation>
        <location evidence="5">Cell membrane</location>
        <topology evidence="5">Multi-pass membrane protein</topology>
    </subcellularLocation>
    <subcellularLocation>
        <location evidence="1">Membrane</location>
        <topology evidence="1">Multi-pass membrane protein</topology>
    </subcellularLocation>
</comment>
<dbReference type="PATRIC" id="fig|861299.3.peg.3705"/>
<dbReference type="HOGENOM" id="CLU_069618_0_0_0"/>
<evidence type="ECO:0000256" key="1">
    <source>
        <dbReference type="ARBA" id="ARBA00004141"/>
    </source>
</evidence>
<feature type="transmembrane region" description="Helical" evidence="5">
    <location>
        <begin position="245"/>
        <end position="266"/>
    </location>
</feature>
<dbReference type="eggNOG" id="COG0842">
    <property type="taxonomic scope" value="Bacteria"/>
</dbReference>
<dbReference type="PIRSF" id="PIRSF006648">
    <property type="entry name" value="DrrB"/>
    <property type="match status" value="1"/>
</dbReference>
<reference evidence="7 8" key="1">
    <citation type="journal article" date="2014" name="Genome Announc.">
        <title>Genome Sequence and Methylome of Soil Bacterium Gemmatirosa kalamazoonensis KBS708T, a Member of the Rarely Cultivated Gemmatimonadetes Phylum.</title>
        <authorList>
            <person name="Debruyn J.M."/>
            <person name="Radosevich M."/>
            <person name="Wommack K.E."/>
            <person name="Polson S.W."/>
            <person name="Hauser L.J."/>
            <person name="Fawaz M.N."/>
            <person name="Korlach J."/>
            <person name="Tsai Y.C."/>
        </authorList>
    </citation>
    <scope>NUCLEOTIDE SEQUENCE [LARGE SCALE GENOMIC DNA]</scope>
    <source>
        <strain evidence="7 8">KBS708</strain>
    </source>
</reference>
<dbReference type="RefSeq" id="WP_025412640.1">
    <property type="nucleotide sequence ID" value="NZ_CP007128.1"/>
</dbReference>
<feature type="transmembrane region" description="Helical" evidence="5">
    <location>
        <begin position="191"/>
        <end position="209"/>
    </location>
</feature>
<evidence type="ECO:0000256" key="2">
    <source>
        <dbReference type="ARBA" id="ARBA00022692"/>
    </source>
</evidence>
<keyword evidence="4 5" id="KW-0472">Membrane</keyword>
<dbReference type="PANTHER" id="PTHR43332:SF2">
    <property type="entry name" value="INNER MEMBRANE TRANSPORT PERMEASE YADH"/>
    <property type="match status" value="1"/>
</dbReference>
<feature type="transmembrane region" description="Helical" evidence="5">
    <location>
        <begin position="75"/>
        <end position="100"/>
    </location>
</feature>
<dbReference type="InterPro" id="IPR013525">
    <property type="entry name" value="ABC2_TM"/>
</dbReference>
<name>W0RKB2_9BACT</name>
<dbReference type="InterPro" id="IPR000412">
    <property type="entry name" value="ABC_2_transport"/>
</dbReference>
<dbReference type="OrthoDB" id="4772026at2"/>
<evidence type="ECO:0000313" key="8">
    <source>
        <dbReference type="Proteomes" id="UP000019151"/>
    </source>
</evidence>
<keyword evidence="3 5" id="KW-1133">Transmembrane helix</keyword>